<dbReference type="SMART" id="SM00849">
    <property type="entry name" value="Lactamase_B"/>
    <property type="match status" value="1"/>
</dbReference>
<dbReference type="InterPro" id="IPR036866">
    <property type="entry name" value="RibonucZ/Hydroxyglut_hydro"/>
</dbReference>
<feature type="transmembrane region" description="Helical" evidence="6">
    <location>
        <begin position="401"/>
        <end position="421"/>
    </location>
</feature>
<evidence type="ECO:0000256" key="5">
    <source>
        <dbReference type="ARBA" id="ARBA00023136"/>
    </source>
</evidence>
<evidence type="ECO:0000256" key="4">
    <source>
        <dbReference type="ARBA" id="ARBA00022989"/>
    </source>
</evidence>
<evidence type="ECO:0000259" key="7">
    <source>
        <dbReference type="SMART" id="SM00849"/>
    </source>
</evidence>
<sequence length="783" mass="84525">MSLAWIIGIWLGSQVAPSPLWLLAAIVPAAFLFVRRWRLKAVSGCLVVLLLVGGAGFFHSTVTKVDENHVAFYVGSTVYTFEGTVSRPPEEKEKSVALRLSDVTIDTGSSKRNLTGAVLVYVPPFPKHQYGDRITLTGKLLEPPVFDTFDWRTYLAHDEVFATVLYPPVTAVSPEHGNPVLAGIYHLRQKLADGIATALPEPQASLAQGLALGIRSSIPDDVNQAFSASGTSHLLAVSGQNLAIIAGVLLFAIRGLIGRRGYWYVWLAMTAVWGFTVLSGLAPPVVRGAIMASIFLLAEFLGRQKAAAAALCFAAALMVAANPQLLWSASFQMSFAAMAGLIFLLPPINEFVRRMALKFTGQDSRFYGIFRWLAEGLAVSAAAVAGVLPLVAYYFGSVSLIGGVATLAAAPALPLIIFGGLLTGAAAVVHPVLAILFGAITWLFISYLLVIVELFARIPPLHVGAFNPLMIWFFYALLAACAWWLWRWQRLQASEVTTRPMRLGRFASIGVPAIILLTFLTSSVLMFPGDHRLQITFLDVGQGDAVYIRTPAGQDILIDGGPSPQRLAQELSKKMPFWDRSIELVVSTHVDADHLTGLIEVLKRYKVNQVIDPGIAADTDLYREWRRLIDEKGVADTAVVAGQRIRLAGSLEFEVLNPYDKTITDSNSSCLVLNLSFGDVSLLFAGDLPQAAEQELIYRRLLPDATVLKVAHHGSSGSTGAAFLAVTQPELAAIPVGQNSYGHPASAVVASLDTLCIENGVFRMDTSGSVTFITDGCSLWLKP</sequence>
<evidence type="ECO:0000256" key="3">
    <source>
        <dbReference type="ARBA" id="ARBA00022692"/>
    </source>
</evidence>
<feature type="domain" description="Metallo-beta-lactamase" evidence="7">
    <location>
        <begin position="542"/>
        <end position="712"/>
    </location>
</feature>
<feature type="transmembrane region" description="Helical" evidence="6">
    <location>
        <begin position="234"/>
        <end position="257"/>
    </location>
</feature>
<keyword evidence="3 6" id="KW-0812">Transmembrane</keyword>
<dbReference type="Pfam" id="PF13567">
    <property type="entry name" value="DUF4131"/>
    <property type="match status" value="1"/>
</dbReference>
<feature type="transmembrane region" description="Helical" evidence="6">
    <location>
        <begin position="428"/>
        <end position="449"/>
    </location>
</feature>
<dbReference type="Pfam" id="PF00753">
    <property type="entry name" value="Lactamase_B"/>
    <property type="match status" value="1"/>
</dbReference>
<keyword evidence="2" id="KW-1003">Cell membrane</keyword>
<dbReference type="PANTHER" id="PTHR30619:SF7">
    <property type="entry name" value="BETA-LACTAMASE DOMAIN PROTEIN"/>
    <property type="match status" value="1"/>
</dbReference>
<feature type="transmembrane region" description="Helical" evidence="6">
    <location>
        <begin position="39"/>
        <end position="58"/>
    </location>
</feature>
<dbReference type="NCBIfam" id="TIGR00360">
    <property type="entry name" value="ComEC_N-term"/>
    <property type="match status" value="1"/>
</dbReference>
<evidence type="ECO:0000313" key="9">
    <source>
        <dbReference type="Proteomes" id="UP000235653"/>
    </source>
</evidence>
<dbReference type="InterPro" id="IPR001279">
    <property type="entry name" value="Metallo-B-lactamas"/>
</dbReference>
<accession>A0A2P5P745</accession>
<dbReference type="InterPro" id="IPR035681">
    <property type="entry name" value="ComA-like_MBL"/>
</dbReference>
<dbReference type="GO" id="GO:0005886">
    <property type="term" value="C:plasma membrane"/>
    <property type="evidence" value="ECO:0007669"/>
    <property type="project" value="UniProtKB-SubCell"/>
</dbReference>
<dbReference type="InterPro" id="IPR004477">
    <property type="entry name" value="ComEC_N"/>
</dbReference>
<feature type="transmembrane region" description="Helical" evidence="6">
    <location>
        <begin position="506"/>
        <end position="527"/>
    </location>
</feature>
<organism evidence="8 9">
    <name type="scientific">Dehalogenimonas etheniformans</name>
    <dbReference type="NCBI Taxonomy" id="1536648"/>
    <lineage>
        <taxon>Bacteria</taxon>
        <taxon>Bacillati</taxon>
        <taxon>Chloroflexota</taxon>
        <taxon>Dehalococcoidia</taxon>
        <taxon>Dehalococcoidales</taxon>
        <taxon>Dehalococcoidaceae</taxon>
        <taxon>Dehalogenimonas</taxon>
    </lineage>
</organism>
<feature type="transmembrane region" description="Helical" evidence="6">
    <location>
        <begin position="333"/>
        <end position="352"/>
    </location>
</feature>
<evidence type="ECO:0000313" key="8">
    <source>
        <dbReference type="EMBL" id="PPD58122.1"/>
    </source>
</evidence>
<comment type="caution">
    <text evidence="8">The sequence shown here is derived from an EMBL/GenBank/DDBJ whole genome shotgun (WGS) entry which is preliminary data.</text>
</comment>
<feature type="transmembrane region" description="Helical" evidence="6">
    <location>
        <begin position="263"/>
        <end position="286"/>
    </location>
</feature>
<name>A0A2P5P745_9CHLR</name>
<dbReference type="Gene3D" id="3.60.15.10">
    <property type="entry name" value="Ribonuclease Z/Hydroxyacylglutathione hydrolase-like"/>
    <property type="match status" value="1"/>
</dbReference>
<dbReference type="InterPro" id="IPR052159">
    <property type="entry name" value="Competence_DNA_uptake"/>
</dbReference>
<proteinExistence type="predicted"/>
<dbReference type="Pfam" id="PF03772">
    <property type="entry name" value="Competence"/>
    <property type="match status" value="1"/>
</dbReference>
<reference evidence="8 9" key="1">
    <citation type="journal article" date="2017" name="ISME J.">
        <title>Grape pomace compost harbors organohalide-respiring Dehalogenimonas species with novel reductive dehalogenase genes.</title>
        <authorList>
            <person name="Yang Y."/>
            <person name="Higgins S.A."/>
            <person name="Yan J."/>
            <person name="Simsir B."/>
            <person name="Chourey K."/>
            <person name="Iyer R."/>
            <person name="Hettich R.L."/>
            <person name="Baldwin B."/>
            <person name="Ogles D.M."/>
            <person name="Loffler F.E."/>
        </authorList>
    </citation>
    <scope>NUCLEOTIDE SEQUENCE [LARGE SCALE GENOMIC DNA]</scope>
    <source>
        <strain evidence="8 9">GP</strain>
    </source>
</reference>
<dbReference type="Proteomes" id="UP000235653">
    <property type="component" value="Unassembled WGS sequence"/>
</dbReference>
<dbReference type="GO" id="GO:0030420">
    <property type="term" value="P:establishment of competence for transformation"/>
    <property type="evidence" value="ECO:0007669"/>
    <property type="project" value="InterPro"/>
</dbReference>
<dbReference type="SUPFAM" id="SSF56281">
    <property type="entry name" value="Metallo-hydrolase/oxidoreductase"/>
    <property type="match status" value="1"/>
</dbReference>
<feature type="transmembrane region" description="Helical" evidence="6">
    <location>
        <begin position="306"/>
        <end position="327"/>
    </location>
</feature>
<dbReference type="CDD" id="cd07731">
    <property type="entry name" value="ComA-like_MBL-fold"/>
    <property type="match status" value="1"/>
</dbReference>
<feature type="transmembrane region" description="Helical" evidence="6">
    <location>
        <begin position="372"/>
        <end position="395"/>
    </location>
</feature>
<dbReference type="EMBL" id="JQAN02000009">
    <property type="protein sequence ID" value="PPD58122.1"/>
    <property type="molecule type" value="Genomic_DNA"/>
</dbReference>
<dbReference type="NCBIfam" id="TIGR00361">
    <property type="entry name" value="ComEC_Rec2"/>
    <property type="match status" value="1"/>
</dbReference>
<gene>
    <name evidence="8" type="ORF">JP09_004825</name>
</gene>
<dbReference type="InterPro" id="IPR025405">
    <property type="entry name" value="DUF4131"/>
</dbReference>
<protein>
    <submittedName>
        <fullName evidence="8">DNA internalization-related competence protein ComEC/Rec2</fullName>
    </submittedName>
</protein>
<comment type="subcellular location">
    <subcellularLocation>
        <location evidence="1">Cell membrane</location>
        <topology evidence="1">Multi-pass membrane protein</topology>
    </subcellularLocation>
</comment>
<keyword evidence="4 6" id="KW-1133">Transmembrane helix</keyword>
<evidence type="ECO:0000256" key="1">
    <source>
        <dbReference type="ARBA" id="ARBA00004651"/>
    </source>
</evidence>
<evidence type="ECO:0000256" key="6">
    <source>
        <dbReference type="SAM" id="Phobius"/>
    </source>
</evidence>
<feature type="transmembrane region" description="Helical" evidence="6">
    <location>
        <begin position="469"/>
        <end position="486"/>
    </location>
</feature>
<keyword evidence="5 6" id="KW-0472">Membrane</keyword>
<dbReference type="InterPro" id="IPR004797">
    <property type="entry name" value="Competence_ComEC/Rec2"/>
</dbReference>
<keyword evidence="9" id="KW-1185">Reference proteome</keyword>
<dbReference type="PANTHER" id="PTHR30619">
    <property type="entry name" value="DNA INTERNALIZATION/COMPETENCE PROTEIN COMEC/REC2"/>
    <property type="match status" value="1"/>
</dbReference>
<dbReference type="AlphaFoldDB" id="A0A2P5P745"/>
<evidence type="ECO:0000256" key="2">
    <source>
        <dbReference type="ARBA" id="ARBA00022475"/>
    </source>
</evidence>